<evidence type="ECO:0000313" key="3">
    <source>
        <dbReference type="EMBL" id="ANW96098.1"/>
    </source>
</evidence>
<proteinExistence type="predicted"/>
<gene>
    <name evidence="3" type="ORF">AXE80_07310</name>
</gene>
<dbReference type="InterPro" id="IPR026444">
    <property type="entry name" value="Secre_tail"/>
</dbReference>
<keyword evidence="3" id="KW-0378">Hydrolase</keyword>
<reference evidence="3 4" key="1">
    <citation type="submission" date="2016-02" db="EMBL/GenBank/DDBJ databases">
        <authorList>
            <person name="Wen L."/>
            <person name="He K."/>
            <person name="Yang H."/>
        </authorList>
    </citation>
    <scope>NUCLEOTIDE SEQUENCE [LARGE SCALE GENOMIC DNA]</scope>
    <source>
        <strain evidence="3 4">CZ1127</strain>
    </source>
</reference>
<accession>A0A1B1Y5T6</accession>
<feature type="domain" description="Secretion system C-terminal sorting" evidence="2">
    <location>
        <begin position="803"/>
        <end position="881"/>
    </location>
</feature>
<evidence type="ECO:0000256" key="1">
    <source>
        <dbReference type="ARBA" id="ARBA00022729"/>
    </source>
</evidence>
<dbReference type="STRING" id="1790137.AXE80_07310"/>
<name>A0A1B1Y5T6_9FLAO</name>
<evidence type="ECO:0000313" key="4">
    <source>
        <dbReference type="Proteomes" id="UP000092967"/>
    </source>
</evidence>
<dbReference type="AlphaFoldDB" id="A0A1B1Y5T6"/>
<organism evidence="3 4">
    <name type="scientific">Wenyingzhuangia fucanilytica</name>
    <dbReference type="NCBI Taxonomy" id="1790137"/>
    <lineage>
        <taxon>Bacteria</taxon>
        <taxon>Pseudomonadati</taxon>
        <taxon>Bacteroidota</taxon>
        <taxon>Flavobacteriia</taxon>
        <taxon>Flavobacteriales</taxon>
        <taxon>Flavobacteriaceae</taxon>
        <taxon>Wenyingzhuangia</taxon>
    </lineage>
</organism>
<sequence>MKKKKVKMNKFKPKDLELNICVCLVLLLFSNLIQAQVYYNEFDTYSVNSINGAATWTQDSTSGEFTYDNGGTNYQRRAIVYSTSSYKSNTGFKLTVNYTTGSVGDTAAHNFSFGLISDDVDLSTYSGFNPFVSDNSVYSIGANLTTDGGVLSRGINFTDATEVITLDQSGTVAQFVTNNSTEVVMEIGQDGVWSYSINGIREASGMISQGFDLSKNYHVVIYGQDDNGGGKSIQSIQLEKRTALGERADWLRGTWGVTWTPSNYQNGNVEDVSIDDFLNQISEVKTISYIQVKLGSSYIYSPVFAAPHQVLESFWYNDGVDRDGNGEPVQNLVVPRWGNGTIAENDPFLDWITKIKAAGLKVQVYVNSSNMLQRYSDSYEDGRIPSPNELPDVTNRWKAYCDANYTTFINSQPYHTGIYNSATGNYVNSEAEFPERKYVFCFAEYILKEYATRYGDLIDAWVFDSGEFMVSNGDDSESGILEEQRLYEAFANAVHAGNENAAVAFNNGPNRHEANAANGTVTPYSHATHFDDFMFGHPYNGGKSIGKDKADYYDTGAYPTNYGRNYAHMLWMQGTGGNVHLYRDSSNPVDEWEFDNKVVGGFYPPMSTTSWQGGATQALEQVDFELWNQVAIDHGGTIIWGTALEIYNLNNANPSLIARDWAIAQIQGADDYFASLYNSGAPVWARTETVLPDATIGESYHHVIRKGEHVWDPEGDDFTVFVLFNPPSWMTVTEDVNNPGDWILGGTPNESTATEYNFRIRARDINSNKGTRAVTLKVNSNSGGSSKKALGNLELKNEETYWVFPNPTSNQVTISLGNNFVMGEQISTRIYDQIGNLVYHRNHIANSSRYSLSLVDLGISSGATYFLEIKSASINKHHKIILK</sequence>
<dbReference type="Proteomes" id="UP000092967">
    <property type="component" value="Chromosome"/>
</dbReference>
<dbReference type="GO" id="GO:0016787">
    <property type="term" value="F:hydrolase activity"/>
    <property type="evidence" value="ECO:0007669"/>
    <property type="project" value="UniProtKB-KW"/>
</dbReference>
<evidence type="ECO:0000259" key="2">
    <source>
        <dbReference type="Pfam" id="PF18962"/>
    </source>
</evidence>
<dbReference type="EMBL" id="CP014224">
    <property type="protein sequence ID" value="ANW96098.1"/>
    <property type="molecule type" value="Genomic_DNA"/>
</dbReference>
<dbReference type="RefSeq" id="WP_068825868.1">
    <property type="nucleotide sequence ID" value="NZ_CP014224.1"/>
</dbReference>
<dbReference type="KEGG" id="wfu:AXE80_07310"/>
<keyword evidence="1" id="KW-0732">Signal</keyword>
<protein>
    <submittedName>
        <fullName evidence="3">Glycoside hydrolase family 107</fullName>
    </submittedName>
</protein>
<dbReference type="OrthoDB" id="862563at2"/>
<keyword evidence="4" id="KW-1185">Reference proteome</keyword>
<dbReference type="Pfam" id="PF18962">
    <property type="entry name" value="Por_Secre_tail"/>
    <property type="match status" value="1"/>
</dbReference>
<dbReference type="SMR" id="A0A1B1Y5T6"/>